<keyword evidence="7 9" id="KW-0346">Stress response</keyword>
<dbReference type="RefSeq" id="WP_215882671.1">
    <property type="nucleotide sequence ID" value="NZ_JAAOMP010000027.1"/>
</dbReference>
<dbReference type="PROSITE" id="PS00636">
    <property type="entry name" value="DNAJ_1"/>
    <property type="match status" value="1"/>
</dbReference>
<dbReference type="Gene3D" id="1.10.287.110">
    <property type="entry name" value="DnaJ domain"/>
    <property type="match status" value="1"/>
</dbReference>
<dbReference type="SUPFAM" id="SSF46565">
    <property type="entry name" value="Chaperone J-domain"/>
    <property type="match status" value="1"/>
</dbReference>
<dbReference type="InterPro" id="IPR012724">
    <property type="entry name" value="DnaJ"/>
</dbReference>
<comment type="cofactor">
    <cofactor evidence="9">
        <name>Zn(2+)</name>
        <dbReference type="ChEBI" id="CHEBI:29105"/>
    </cofactor>
    <text evidence="9">Binds 2 Zn(2+) ions per monomer.</text>
</comment>
<sequence length="383" mass="41048">MATRDYYEILEITRSADDGEIKKSYRRLAMRYHPDRNPDDPSAEDHFKEISEAYEVLSDASKRQAYDRFGHAGVQGGAGPGGGFGGGFGGFGAGGGGGGFGDIFGDLFEQAFGGGGRGQDSGRGSDLRYELDLTLEEAALGKQVTIQIPSSAPCEVCHGTGAKPGSKVEDCSTCAGRGQVRMVQGFFSVTRPCPQCNGSGKTIKDPCTNCQGHGRVRKTRDLEVKVPAGVDTGDRIRLNGEGEAGERGAAAGDLYIQVRVQPHSLFERDGDDLHCAVPVNFTTMAMGGELEVPTLTGRAKIQIAPGSQSGMVFRLRGKGIKGVRSKLHGDLHCRLQVEVPVHLSARQKELLEEFASTAGDQGQHPQQESWWNKAKDFLDRMGL</sequence>
<evidence type="ECO:0000256" key="8">
    <source>
        <dbReference type="ARBA" id="ARBA00023186"/>
    </source>
</evidence>
<comment type="caution">
    <text evidence="13">The sequence shown here is derived from an EMBL/GenBank/DDBJ whole genome shotgun (WGS) entry which is preliminary data.</text>
</comment>
<dbReference type="InterPro" id="IPR001305">
    <property type="entry name" value="HSP_DnaJ_Cys-rich_dom"/>
</dbReference>
<keyword evidence="14" id="KW-1185">Reference proteome</keyword>
<dbReference type="SUPFAM" id="SSF57938">
    <property type="entry name" value="DnaJ/Hsp40 cysteine-rich domain"/>
    <property type="match status" value="1"/>
</dbReference>
<keyword evidence="8 9" id="KW-0143">Chaperone</keyword>
<dbReference type="Pfam" id="PF00226">
    <property type="entry name" value="DnaJ"/>
    <property type="match status" value="1"/>
</dbReference>
<feature type="domain" description="CR-type" evidence="12">
    <location>
        <begin position="141"/>
        <end position="219"/>
    </location>
</feature>
<evidence type="ECO:0000259" key="11">
    <source>
        <dbReference type="PROSITE" id="PS50076"/>
    </source>
</evidence>
<keyword evidence="6 9" id="KW-0862">Zinc</keyword>
<dbReference type="HAMAP" id="MF_01152">
    <property type="entry name" value="DnaJ"/>
    <property type="match status" value="1"/>
</dbReference>
<comment type="subcellular location">
    <subcellularLocation>
        <location evidence="9">Cytoplasm</location>
    </subcellularLocation>
</comment>
<feature type="binding site" evidence="9">
    <location>
        <position position="207"/>
    </location>
    <ligand>
        <name>Zn(2+)</name>
        <dbReference type="ChEBI" id="CHEBI:29105"/>
        <label>1</label>
    </ligand>
</feature>
<keyword evidence="4 9" id="KW-0677">Repeat</keyword>
<comment type="domain">
    <text evidence="9">The J domain is necessary and sufficient to stimulate DnaK ATPase activity. Zinc center 1 plays an important role in the autonomous, DnaK-independent chaperone activity of DnaJ. Zinc center 2 is essential for interaction with DnaK and for DnaJ activity.</text>
</comment>
<evidence type="ECO:0000259" key="12">
    <source>
        <dbReference type="PROSITE" id="PS51188"/>
    </source>
</evidence>
<feature type="binding site" evidence="9">
    <location>
        <position position="154"/>
    </location>
    <ligand>
        <name>Zn(2+)</name>
        <dbReference type="ChEBI" id="CHEBI:29105"/>
        <label>1</label>
    </ligand>
</feature>
<feature type="binding site" evidence="9">
    <location>
        <position position="196"/>
    </location>
    <ligand>
        <name>Zn(2+)</name>
        <dbReference type="ChEBI" id="CHEBI:29105"/>
        <label>2</label>
    </ligand>
</feature>
<name>A0ABS5ZUN1_9PROT</name>
<evidence type="ECO:0000256" key="3">
    <source>
        <dbReference type="ARBA" id="ARBA00022723"/>
    </source>
</evidence>
<feature type="binding site" evidence="9">
    <location>
        <position position="210"/>
    </location>
    <ligand>
        <name>Zn(2+)</name>
        <dbReference type="ChEBI" id="CHEBI:29105"/>
        <label>1</label>
    </ligand>
</feature>
<dbReference type="Gene3D" id="2.60.260.20">
    <property type="entry name" value="Urease metallochaperone UreE, N-terminal domain"/>
    <property type="match status" value="2"/>
</dbReference>
<evidence type="ECO:0000313" key="14">
    <source>
        <dbReference type="Proteomes" id="UP000755654"/>
    </source>
</evidence>
<feature type="domain" description="J" evidence="11">
    <location>
        <begin position="5"/>
        <end position="70"/>
    </location>
</feature>
<dbReference type="SMART" id="SM00271">
    <property type="entry name" value="DnaJ"/>
    <property type="match status" value="1"/>
</dbReference>
<gene>
    <name evidence="9 13" type="primary">dnaJ</name>
    <name evidence="13" type="ORF">HAP95_01565</name>
</gene>
<dbReference type="PROSITE" id="PS51188">
    <property type="entry name" value="ZF_CR"/>
    <property type="match status" value="1"/>
</dbReference>
<dbReference type="PANTHER" id="PTHR43096:SF48">
    <property type="entry name" value="CHAPERONE PROTEIN DNAJ"/>
    <property type="match status" value="1"/>
</dbReference>
<comment type="subunit">
    <text evidence="9">Homodimer.</text>
</comment>
<dbReference type="CDD" id="cd06257">
    <property type="entry name" value="DnaJ"/>
    <property type="match status" value="1"/>
</dbReference>
<dbReference type="EMBL" id="JAAOMP010000027">
    <property type="protein sequence ID" value="MBU2758902.1"/>
    <property type="molecule type" value="Genomic_DNA"/>
</dbReference>
<dbReference type="Proteomes" id="UP000755654">
    <property type="component" value="Unassembled WGS sequence"/>
</dbReference>
<feature type="binding site" evidence="9">
    <location>
        <position position="193"/>
    </location>
    <ligand>
        <name>Zn(2+)</name>
        <dbReference type="ChEBI" id="CHEBI:29105"/>
        <label>2</label>
    </ligand>
</feature>
<evidence type="ECO:0000256" key="10">
    <source>
        <dbReference type="PROSITE-ProRule" id="PRU00546"/>
    </source>
</evidence>
<evidence type="ECO:0000256" key="4">
    <source>
        <dbReference type="ARBA" id="ARBA00022737"/>
    </source>
</evidence>
<dbReference type="CDD" id="cd10747">
    <property type="entry name" value="DnaJ_C"/>
    <property type="match status" value="1"/>
</dbReference>
<feature type="repeat" description="CXXCXGXG motif" evidence="9">
    <location>
        <begin position="171"/>
        <end position="178"/>
    </location>
</feature>
<evidence type="ECO:0000256" key="6">
    <source>
        <dbReference type="ARBA" id="ARBA00022833"/>
    </source>
</evidence>
<evidence type="ECO:0000256" key="5">
    <source>
        <dbReference type="ARBA" id="ARBA00022771"/>
    </source>
</evidence>
<dbReference type="PRINTS" id="PR00625">
    <property type="entry name" value="JDOMAIN"/>
</dbReference>
<feature type="repeat" description="CXXCXGXG motif" evidence="9">
    <location>
        <begin position="193"/>
        <end position="200"/>
    </location>
</feature>
<evidence type="ECO:0000313" key="13">
    <source>
        <dbReference type="EMBL" id="MBU2758902.1"/>
    </source>
</evidence>
<keyword evidence="5 9" id="KW-0863">Zinc-finger</keyword>
<dbReference type="NCBIfam" id="NF008035">
    <property type="entry name" value="PRK10767.1"/>
    <property type="match status" value="1"/>
</dbReference>
<organism evidence="13 14">
    <name type="scientific">Acidithiobacillus sulfurivorans</name>
    <dbReference type="NCBI Taxonomy" id="1958756"/>
    <lineage>
        <taxon>Bacteria</taxon>
        <taxon>Pseudomonadati</taxon>
        <taxon>Pseudomonadota</taxon>
        <taxon>Acidithiobacillia</taxon>
        <taxon>Acidithiobacillales</taxon>
        <taxon>Acidithiobacillaceae</taxon>
        <taxon>Acidithiobacillus</taxon>
    </lineage>
</organism>
<feature type="repeat" description="CXXCXGXG motif" evidence="9">
    <location>
        <begin position="207"/>
        <end position="214"/>
    </location>
</feature>
<reference evidence="13 14" key="1">
    <citation type="journal article" date="2021" name="ISME J.">
        <title>Genomic evolution of the class Acidithiobacillia: deep-branching Proteobacteria living in extreme acidic conditions.</title>
        <authorList>
            <person name="Moya-Beltran A."/>
            <person name="Beard S."/>
            <person name="Rojas-Villalobos C."/>
            <person name="Issotta F."/>
            <person name="Gallardo Y."/>
            <person name="Ulloa R."/>
            <person name="Giaveno A."/>
            <person name="Degli Esposti M."/>
            <person name="Johnson D.B."/>
            <person name="Quatrini R."/>
        </authorList>
    </citation>
    <scope>NUCLEOTIDE SEQUENCE [LARGE SCALE GENOMIC DNA]</scope>
    <source>
        <strain evidence="13 14">RW2</strain>
    </source>
</reference>
<dbReference type="PANTHER" id="PTHR43096">
    <property type="entry name" value="DNAJ HOMOLOG 1, MITOCHONDRIAL-RELATED"/>
    <property type="match status" value="1"/>
</dbReference>
<dbReference type="InterPro" id="IPR018253">
    <property type="entry name" value="DnaJ_domain_CS"/>
</dbReference>
<dbReference type="NCBIfam" id="TIGR02349">
    <property type="entry name" value="DnaJ_bact"/>
    <property type="match status" value="1"/>
</dbReference>
<evidence type="ECO:0000256" key="7">
    <source>
        <dbReference type="ARBA" id="ARBA00023016"/>
    </source>
</evidence>
<proteinExistence type="inferred from homology"/>
<keyword evidence="2 9" id="KW-0235">DNA replication</keyword>
<comment type="similarity">
    <text evidence="9">Belongs to the DnaJ family.</text>
</comment>
<dbReference type="Pfam" id="PF00684">
    <property type="entry name" value="DnaJ_CXXCXGXG"/>
    <property type="match status" value="1"/>
</dbReference>
<evidence type="ECO:0000256" key="2">
    <source>
        <dbReference type="ARBA" id="ARBA00022705"/>
    </source>
</evidence>
<keyword evidence="1 9" id="KW-0963">Cytoplasm</keyword>
<feature type="binding site" evidence="9">
    <location>
        <position position="174"/>
    </location>
    <ligand>
        <name>Zn(2+)</name>
        <dbReference type="ChEBI" id="CHEBI:29105"/>
        <label>2</label>
    </ligand>
</feature>
<comment type="function">
    <text evidence="9">Participates actively in the response to hyperosmotic and heat shock by preventing the aggregation of stress-denatured proteins and by disaggregating proteins, also in an autonomous, DnaK-independent fashion. Unfolded proteins bind initially to DnaJ; upon interaction with the DnaJ-bound protein, DnaK hydrolyzes its bound ATP, resulting in the formation of a stable complex. GrpE releases ADP from DnaK; ATP binding to DnaK triggers the release of the substrate protein, thus completing the reaction cycle. Several rounds of ATP-dependent interactions between DnaJ, DnaK and GrpE are required for fully efficient folding. Also involved, together with DnaK and GrpE, in the DNA replication of plasmids through activation of initiation proteins.</text>
</comment>
<feature type="binding site" evidence="9">
    <location>
        <position position="157"/>
    </location>
    <ligand>
        <name>Zn(2+)</name>
        <dbReference type="ChEBI" id="CHEBI:29105"/>
        <label>1</label>
    </ligand>
</feature>
<keyword evidence="3 9" id="KW-0479">Metal-binding</keyword>
<dbReference type="InterPro" id="IPR036869">
    <property type="entry name" value="J_dom_sf"/>
</dbReference>
<dbReference type="SUPFAM" id="SSF49493">
    <property type="entry name" value="HSP40/DnaJ peptide-binding domain"/>
    <property type="match status" value="2"/>
</dbReference>
<dbReference type="Gene3D" id="2.10.230.10">
    <property type="entry name" value="Heat shock protein DnaJ, cysteine-rich domain"/>
    <property type="match status" value="1"/>
</dbReference>
<feature type="repeat" description="CXXCXGXG motif" evidence="9">
    <location>
        <begin position="154"/>
        <end position="161"/>
    </location>
</feature>
<evidence type="ECO:0000256" key="1">
    <source>
        <dbReference type="ARBA" id="ARBA00022490"/>
    </source>
</evidence>
<accession>A0ABS5ZUN1</accession>
<feature type="binding site" evidence="9">
    <location>
        <position position="171"/>
    </location>
    <ligand>
        <name>Zn(2+)</name>
        <dbReference type="ChEBI" id="CHEBI:29105"/>
        <label>2</label>
    </ligand>
</feature>
<evidence type="ECO:0000256" key="9">
    <source>
        <dbReference type="HAMAP-Rule" id="MF_01152"/>
    </source>
</evidence>
<dbReference type="Pfam" id="PF01556">
    <property type="entry name" value="DnaJ_C"/>
    <property type="match status" value="1"/>
</dbReference>
<dbReference type="InterPro" id="IPR002939">
    <property type="entry name" value="DnaJ_C"/>
</dbReference>
<feature type="zinc finger region" description="CR-type" evidence="10">
    <location>
        <begin position="141"/>
        <end position="219"/>
    </location>
</feature>
<protein>
    <recommendedName>
        <fullName evidence="9">Chaperone protein DnaJ</fullName>
    </recommendedName>
</protein>
<dbReference type="PROSITE" id="PS50076">
    <property type="entry name" value="DNAJ_2"/>
    <property type="match status" value="1"/>
</dbReference>
<dbReference type="InterPro" id="IPR036410">
    <property type="entry name" value="HSP_DnaJ_Cys-rich_dom_sf"/>
</dbReference>
<dbReference type="InterPro" id="IPR001623">
    <property type="entry name" value="DnaJ_domain"/>
</dbReference>
<dbReference type="InterPro" id="IPR008971">
    <property type="entry name" value="HSP40/DnaJ_pept-bd"/>
</dbReference>